<name>A0ABQ5E5T0_9ASTR</name>
<dbReference type="Proteomes" id="UP001151760">
    <property type="component" value="Unassembled WGS sequence"/>
</dbReference>
<reference evidence="2" key="2">
    <citation type="submission" date="2022-01" db="EMBL/GenBank/DDBJ databases">
        <authorList>
            <person name="Yamashiro T."/>
            <person name="Shiraishi A."/>
            <person name="Satake H."/>
            <person name="Nakayama K."/>
        </authorList>
    </citation>
    <scope>NUCLEOTIDE SEQUENCE</scope>
</reference>
<protein>
    <submittedName>
        <fullName evidence="2">Uncharacterized protein</fullName>
    </submittedName>
</protein>
<sequence>MWLTSTTGVSTSNTRETAHALCGMPLIKALNTAVHVINLTPCVPLRFDVPDRVWSGKDVSYHHLRVFGCKASVHIPKDERSKLDVRLDQMRNKYDEEQNDEEHGADDVDAQEQPKPR</sequence>
<accession>A0ABQ5E5T0</accession>
<dbReference type="EMBL" id="BQNB010015966">
    <property type="protein sequence ID" value="GJT46216.1"/>
    <property type="molecule type" value="Genomic_DNA"/>
</dbReference>
<reference evidence="2" key="1">
    <citation type="journal article" date="2022" name="Int. J. Mol. Sci.">
        <title>Draft Genome of Tanacetum Coccineum: Genomic Comparison of Closely Related Tanacetum-Family Plants.</title>
        <authorList>
            <person name="Yamashiro T."/>
            <person name="Shiraishi A."/>
            <person name="Nakayama K."/>
            <person name="Satake H."/>
        </authorList>
    </citation>
    <scope>NUCLEOTIDE SEQUENCE</scope>
</reference>
<organism evidence="2 3">
    <name type="scientific">Tanacetum coccineum</name>
    <dbReference type="NCBI Taxonomy" id="301880"/>
    <lineage>
        <taxon>Eukaryota</taxon>
        <taxon>Viridiplantae</taxon>
        <taxon>Streptophyta</taxon>
        <taxon>Embryophyta</taxon>
        <taxon>Tracheophyta</taxon>
        <taxon>Spermatophyta</taxon>
        <taxon>Magnoliopsida</taxon>
        <taxon>eudicotyledons</taxon>
        <taxon>Gunneridae</taxon>
        <taxon>Pentapetalae</taxon>
        <taxon>asterids</taxon>
        <taxon>campanulids</taxon>
        <taxon>Asterales</taxon>
        <taxon>Asteraceae</taxon>
        <taxon>Asteroideae</taxon>
        <taxon>Anthemideae</taxon>
        <taxon>Anthemidinae</taxon>
        <taxon>Tanacetum</taxon>
    </lineage>
</organism>
<keyword evidence="3" id="KW-1185">Reference proteome</keyword>
<comment type="caution">
    <text evidence="2">The sequence shown here is derived from an EMBL/GenBank/DDBJ whole genome shotgun (WGS) entry which is preliminary data.</text>
</comment>
<feature type="region of interest" description="Disordered" evidence="1">
    <location>
        <begin position="86"/>
        <end position="117"/>
    </location>
</feature>
<gene>
    <name evidence="2" type="ORF">Tco_0954931</name>
</gene>
<evidence type="ECO:0000256" key="1">
    <source>
        <dbReference type="SAM" id="MobiDB-lite"/>
    </source>
</evidence>
<evidence type="ECO:0000313" key="3">
    <source>
        <dbReference type="Proteomes" id="UP001151760"/>
    </source>
</evidence>
<evidence type="ECO:0000313" key="2">
    <source>
        <dbReference type="EMBL" id="GJT46216.1"/>
    </source>
</evidence>
<proteinExistence type="predicted"/>